<dbReference type="NCBIfam" id="TIGR01845">
    <property type="entry name" value="outer_NodT"/>
    <property type="match status" value="1"/>
</dbReference>
<dbReference type="PANTHER" id="PTHR30203">
    <property type="entry name" value="OUTER MEMBRANE CATION EFFLUX PROTEIN"/>
    <property type="match status" value="1"/>
</dbReference>
<keyword evidence="3" id="KW-0175">Coiled coil</keyword>
<feature type="chain" id="PRO_5035336981" evidence="2">
    <location>
        <begin position="20"/>
        <end position="484"/>
    </location>
</feature>
<dbReference type="Gene3D" id="2.20.200.10">
    <property type="entry name" value="Outer membrane efflux proteins (OEP)"/>
    <property type="match status" value="1"/>
</dbReference>
<evidence type="ECO:0000256" key="1">
    <source>
        <dbReference type="ARBA" id="ARBA00007613"/>
    </source>
</evidence>
<comment type="similarity">
    <text evidence="1 2">Belongs to the outer membrane factor (OMF) (TC 1.B.17) family.</text>
</comment>
<dbReference type="AlphaFoldDB" id="A0A8J7QDR5"/>
<reference evidence="4" key="1">
    <citation type="submission" date="2021-03" db="EMBL/GenBank/DDBJ databases">
        <authorList>
            <person name="Wang G."/>
        </authorList>
    </citation>
    <scope>NUCLEOTIDE SEQUENCE</scope>
    <source>
        <strain evidence="4">KCTC 12899</strain>
    </source>
</reference>
<keyword evidence="2" id="KW-0564">Palmitate</keyword>
<comment type="subcellular location">
    <subcellularLocation>
        <location evidence="2">Cell membrane</location>
        <topology evidence="2">Lipid-anchor</topology>
    </subcellularLocation>
</comment>
<dbReference type="EMBL" id="JAFREP010000003">
    <property type="protein sequence ID" value="MBO1317750.1"/>
    <property type="molecule type" value="Genomic_DNA"/>
</dbReference>
<feature type="coiled-coil region" evidence="3">
    <location>
        <begin position="357"/>
        <end position="419"/>
    </location>
</feature>
<evidence type="ECO:0000256" key="2">
    <source>
        <dbReference type="RuleBase" id="RU362097"/>
    </source>
</evidence>
<sequence>MTLFYHSRPARLVTFALLAATSAACSLHQVNENVVTPATVPDQFHQEPSSEQKVVSQPRTAPWWRDFNDDELDGLMDQLLAENLDLRASWARLRQAQQLAAQSRAAFLPNVTGNGSASRSKSLFVGQEALLNDYRLNATVSYEVDLWKRLSQTARATQLDAMASREDTEALAQSLSANLARTWFGVVEQHNQLQLLNEQKAVSQNFLKVVELRFGQALSSAVDVYQQRRNLASIEAQIPTAQQQLQLGLHQLAVLLGQTPGSMSPDALGALADVDPLPRLGLPADLLQHRPDVRAAALRLTAADYRVGVAIANRFPSLTLSGEPGFQATDLSDLFSNWVWRIAGNITGPIFDAGRRKAEVERQRAVLEAAISSYEQTVLTALREVEDAALRDRTQRAFLETLVQQRTHAEKALEAAQSRYVRGVGNYLTVLTELSALQNIQRTELTAKRTLLDHRVSLHLALGGLWSREIKAMEPVQKVRGTSE</sequence>
<dbReference type="Proteomes" id="UP000664417">
    <property type="component" value="Unassembled WGS sequence"/>
</dbReference>
<organism evidence="4 5">
    <name type="scientific">Acanthopleuribacter pedis</name>
    <dbReference type="NCBI Taxonomy" id="442870"/>
    <lineage>
        <taxon>Bacteria</taxon>
        <taxon>Pseudomonadati</taxon>
        <taxon>Acidobacteriota</taxon>
        <taxon>Holophagae</taxon>
        <taxon>Acanthopleuribacterales</taxon>
        <taxon>Acanthopleuribacteraceae</taxon>
        <taxon>Acanthopleuribacter</taxon>
    </lineage>
</organism>
<dbReference type="RefSeq" id="WP_207857180.1">
    <property type="nucleotide sequence ID" value="NZ_JAFREP010000003.1"/>
</dbReference>
<evidence type="ECO:0000256" key="3">
    <source>
        <dbReference type="SAM" id="Coils"/>
    </source>
</evidence>
<keyword evidence="2" id="KW-0812">Transmembrane</keyword>
<gene>
    <name evidence="4" type="ORF">J3U88_04700</name>
</gene>
<keyword evidence="5" id="KW-1185">Reference proteome</keyword>
<keyword evidence="2" id="KW-0732">Signal</keyword>
<dbReference type="PANTHER" id="PTHR30203:SF33">
    <property type="entry name" value="BLR4455 PROTEIN"/>
    <property type="match status" value="1"/>
</dbReference>
<dbReference type="SUPFAM" id="SSF56954">
    <property type="entry name" value="Outer membrane efflux proteins (OEP)"/>
    <property type="match status" value="1"/>
</dbReference>
<accession>A0A8J7QDR5</accession>
<dbReference type="Gene3D" id="1.20.1600.10">
    <property type="entry name" value="Outer membrane efflux proteins (OEP)"/>
    <property type="match status" value="1"/>
</dbReference>
<keyword evidence="2" id="KW-0449">Lipoprotein</keyword>
<protein>
    <submittedName>
        <fullName evidence="4">Efflux transporter outer membrane subunit</fullName>
    </submittedName>
</protein>
<feature type="signal peptide" evidence="2">
    <location>
        <begin position="1"/>
        <end position="19"/>
    </location>
</feature>
<evidence type="ECO:0000313" key="4">
    <source>
        <dbReference type="EMBL" id="MBO1317750.1"/>
    </source>
</evidence>
<dbReference type="Pfam" id="PF02321">
    <property type="entry name" value="OEP"/>
    <property type="match status" value="2"/>
</dbReference>
<comment type="caution">
    <text evidence="4">The sequence shown here is derived from an EMBL/GenBank/DDBJ whole genome shotgun (WGS) entry which is preliminary data.</text>
</comment>
<proteinExistence type="inferred from homology"/>
<keyword evidence="2" id="KW-0472">Membrane</keyword>
<evidence type="ECO:0000313" key="5">
    <source>
        <dbReference type="Proteomes" id="UP000664417"/>
    </source>
</evidence>
<dbReference type="InterPro" id="IPR010131">
    <property type="entry name" value="MdtP/NodT-like"/>
</dbReference>
<dbReference type="GO" id="GO:0015562">
    <property type="term" value="F:efflux transmembrane transporter activity"/>
    <property type="evidence" value="ECO:0007669"/>
    <property type="project" value="InterPro"/>
</dbReference>
<dbReference type="GO" id="GO:0005886">
    <property type="term" value="C:plasma membrane"/>
    <property type="evidence" value="ECO:0007669"/>
    <property type="project" value="UniProtKB-SubCell"/>
</dbReference>
<name>A0A8J7QDR5_9BACT</name>
<dbReference type="InterPro" id="IPR003423">
    <property type="entry name" value="OMP_efflux"/>
</dbReference>
<keyword evidence="2" id="KW-1134">Transmembrane beta strand</keyword>